<organism evidence="1 2">
    <name type="scientific">Ditylenchus dipsaci</name>
    <dbReference type="NCBI Taxonomy" id="166011"/>
    <lineage>
        <taxon>Eukaryota</taxon>
        <taxon>Metazoa</taxon>
        <taxon>Ecdysozoa</taxon>
        <taxon>Nematoda</taxon>
        <taxon>Chromadorea</taxon>
        <taxon>Rhabditida</taxon>
        <taxon>Tylenchina</taxon>
        <taxon>Tylenchomorpha</taxon>
        <taxon>Sphaerularioidea</taxon>
        <taxon>Anguinidae</taxon>
        <taxon>Anguininae</taxon>
        <taxon>Ditylenchus</taxon>
    </lineage>
</organism>
<evidence type="ECO:0000313" key="2">
    <source>
        <dbReference type="WBParaSite" id="jg1403"/>
    </source>
</evidence>
<evidence type="ECO:0000313" key="1">
    <source>
        <dbReference type="Proteomes" id="UP000887574"/>
    </source>
</evidence>
<accession>A0A915CYK0</accession>
<keyword evidence="1" id="KW-1185">Reference proteome</keyword>
<protein>
    <submittedName>
        <fullName evidence="2">Uncharacterized protein</fullName>
    </submittedName>
</protein>
<dbReference type="Proteomes" id="UP000887574">
    <property type="component" value="Unplaced"/>
</dbReference>
<dbReference type="AlphaFoldDB" id="A0A915CYK0"/>
<sequence length="102" mass="11160">MYSCWLALLHDHPKEEEHLAAPAIHPVLQQPVYWTAASTPAHPPAGVKSFSLDSLSLLLCCCGRLHNCWTMDVAAGVVASGLHHNPFLHAFSFGEREDEASD</sequence>
<proteinExistence type="predicted"/>
<reference evidence="2" key="1">
    <citation type="submission" date="2022-11" db="UniProtKB">
        <authorList>
            <consortium name="WormBaseParasite"/>
        </authorList>
    </citation>
    <scope>IDENTIFICATION</scope>
</reference>
<dbReference type="WBParaSite" id="jg1403">
    <property type="protein sequence ID" value="jg1403"/>
    <property type="gene ID" value="jg1403"/>
</dbReference>
<name>A0A915CYK0_9BILA</name>